<dbReference type="EMBL" id="BNJQ01000022">
    <property type="protein sequence ID" value="GHP08900.1"/>
    <property type="molecule type" value="Genomic_DNA"/>
</dbReference>
<organism evidence="1 2">
    <name type="scientific">Pycnococcus provasolii</name>
    <dbReference type="NCBI Taxonomy" id="41880"/>
    <lineage>
        <taxon>Eukaryota</taxon>
        <taxon>Viridiplantae</taxon>
        <taxon>Chlorophyta</taxon>
        <taxon>Pseudoscourfieldiophyceae</taxon>
        <taxon>Pseudoscourfieldiales</taxon>
        <taxon>Pycnococcaceae</taxon>
        <taxon>Pycnococcus</taxon>
    </lineage>
</organism>
<gene>
    <name evidence="1" type="ORF">PPROV_000763700</name>
</gene>
<accession>A0A830HT29</accession>
<protein>
    <submittedName>
        <fullName evidence="1">Uncharacterized protein</fullName>
    </submittedName>
</protein>
<keyword evidence="2" id="KW-1185">Reference proteome</keyword>
<name>A0A830HT29_9CHLO</name>
<sequence>MCNCECSRGKCLVMESPHASFATRQHAYAKPPAVDGVAVWCCSNHADDEGRPRKLHDPDSHSRHKFRRRSCGAELYMRRARGASGGVEPRAAVARTACLRTNAHDAVRRRPTGDGVCATAWVMGNMVR</sequence>
<dbReference type="Proteomes" id="UP000660262">
    <property type="component" value="Unassembled WGS sequence"/>
</dbReference>
<dbReference type="AlphaFoldDB" id="A0A830HT29"/>
<evidence type="ECO:0000313" key="2">
    <source>
        <dbReference type="Proteomes" id="UP000660262"/>
    </source>
</evidence>
<reference evidence="1" key="1">
    <citation type="submission" date="2020-10" db="EMBL/GenBank/DDBJ databases">
        <title>Unveiling of a novel bifunctional photoreceptor, Dualchrome1, isolated from a cosmopolitan green alga.</title>
        <authorList>
            <person name="Suzuki S."/>
            <person name="Kawachi M."/>
        </authorList>
    </citation>
    <scope>NUCLEOTIDE SEQUENCE</scope>
    <source>
        <strain evidence="1">NIES 2893</strain>
    </source>
</reference>
<proteinExistence type="predicted"/>
<evidence type="ECO:0000313" key="1">
    <source>
        <dbReference type="EMBL" id="GHP08900.1"/>
    </source>
</evidence>
<comment type="caution">
    <text evidence="1">The sequence shown here is derived from an EMBL/GenBank/DDBJ whole genome shotgun (WGS) entry which is preliminary data.</text>
</comment>